<dbReference type="InterPro" id="IPR037045">
    <property type="entry name" value="S8pro/Inhibitor_I9_sf"/>
</dbReference>
<evidence type="ECO:0008006" key="4">
    <source>
        <dbReference type="Google" id="ProtNLM"/>
    </source>
</evidence>
<dbReference type="MEROPS" id="I09.003"/>
<sequence>MRPVQFLAAALALVPGLVAASKSAIVWFDNPNTPDDVINRAKDDIVKAGGKITHVYTIIKGFSVVAPETALQGVQAWGTEHSVRIEEDNTVSVNV</sequence>
<dbReference type="AlphaFoldDB" id="A0A0B7KB52"/>
<dbReference type="GO" id="GO:0004866">
    <property type="term" value="F:endopeptidase inhibitor activity"/>
    <property type="evidence" value="ECO:0007669"/>
    <property type="project" value="TreeGrafter"/>
</dbReference>
<dbReference type="InterPro" id="IPR052471">
    <property type="entry name" value="PBI_I9"/>
</dbReference>
<dbReference type="PANTHER" id="PTHR28288:SF1">
    <property type="entry name" value="INHIBITOR I9 DOMAIN-CONTAINING PROTEIN"/>
    <property type="match status" value="1"/>
</dbReference>
<name>A0A0B7KB52_BIOOC</name>
<organism evidence="3">
    <name type="scientific">Bionectria ochroleuca</name>
    <name type="common">Gliocladium roseum</name>
    <dbReference type="NCBI Taxonomy" id="29856"/>
    <lineage>
        <taxon>Eukaryota</taxon>
        <taxon>Fungi</taxon>
        <taxon>Dikarya</taxon>
        <taxon>Ascomycota</taxon>
        <taxon>Pezizomycotina</taxon>
        <taxon>Sordariomycetes</taxon>
        <taxon>Hypocreomycetidae</taxon>
        <taxon>Hypocreales</taxon>
        <taxon>Bionectriaceae</taxon>
        <taxon>Clonostachys</taxon>
    </lineage>
</organism>
<feature type="signal peptide" evidence="2">
    <location>
        <begin position="1"/>
        <end position="20"/>
    </location>
</feature>
<dbReference type="EMBL" id="CDPU01000045">
    <property type="protein sequence ID" value="CEO54738.1"/>
    <property type="molecule type" value="Genomic_DNA"/>
</dbReference>
<proteinExistence type="inferred from homology"/>
<gene>
    <name evidence="3" type="ORF">BN869_000010796_1</name>
</gene>
<dbReference type="Gene3D" id="3.30.70.80">
    <property type="entry name" value="Peptidase S8 propeptide/proteinase inhibitor I9"/>
    <property type="match status" value="1"/>
</dbReference>
<keyword evidence="2" id="KW-0732">Signal</keyword>
<dbReference type="SUPFAM" id="SSF54897">
    <property type="entry name" value="Protease propeptides/inhibitors"/>
    <property type="match status" value="1"/>
</dbReference>
<evidence type="ECO:0000256" key="2">
    <source>
        <dbReference type="SAM" id="SignalP"/>
    </source>
</evidence>
<accession>A0A0B7KB52</accession>
<comment type="similarity">
    <text evidence="1">Belongs to the protease inhibitor I9 family.</text>
</comment>
<evidence type="ECO:0000313" key="3">
    <source>
        <dbReference type="EMBL" id="CEO54738.1"/>
    </source>
</evidence>
<dbReference type="PANTHER" id="PTHR28288">
    <property type="entry name" value="PROTEASE B INHIBITOR 2"/>
    <property type="match status" value="1"/>
</dbReference>
<protein>
    <recommendedName>
        <fullName evidence="4">Inhibitor I9 domain-containing protein</fullName>
    </recommendedName>
</protein>
<feature type="chain" id="PRO_5002134470" description="Inhibitor I9 domain-containing protein" evidence="2">
    <location>
        <begin position="21"/>
        <end position="95"/>
    </location>
</feature>
<dbReference type="GO" id="GO:0042144">
    <property type="term" value="P:vacuole fusion, non-autophagic"/>
    <property type="evidence" value="ECO:0007669"/>
    <property type="project" value="TreeGrafter"/>
</dbReference>
<reference evidence="3" key="1">
    <citation type="submission" date="2015-01" db="EMBL/GenBank/DDBJ databases">
        <authorList>
            <person name="Durling Mikael"/>
        </authorList>
    </citation>
    <scope>NUCLEOTIDE SEQUENCE</scope>
</reference>
<evidence type="ECO:0000256" key="1">
    <source>
        <dbReference type="ARBA" id="ARBA00038069"/>
    </source>
</evidence>